<keyword evidence="6" id="KW-0592">Phosphate transport</keyword>
<keyword evidence="3 6" id="KW-0812">Transmembrane</keyword>
<dbReference type="InterPro" id="IPR001204">
    <property type="entry name" value="Phos_transporter"/>
</dbReference>
<dbReference type="PANTHER" id="PTHR11101:SF80">
    <property type="entry name" value="PHOSPHATE TRANSPORTER"/>
    <property type="match status" value="1"/>
</dbReference>
<feature type="transmembrane region" description="Helical" evidence="6">
    <location>
        <begin position="84"/>
        <end position="104"/>
    </location>
</feature>
<reference evidence="7 8" key="1">
    <citation type="submission" date="2022-04" db="EMBL/GenBank/DDBJ databases">
        <title>Positive selection, recombination, and allopatry shape intraspecific diversity of widespread and dominant cyanobacteria.</title>
        <authorList>
            <person name="Wei J."/>
            <person name="Shu W."/>
            <person name="Hu C."/>
        </authorList>
    </citation>
    <scope>NUCLEOTIDE SEQUENCE [LARGE SCALE GENOMIC DNA]</scope>
    <source>
        <strain evidence="7 8">GB2-A4</strain>
    </source>
</reference>
<evidence type="ECO:0000256" key="1">
    <source>
        <dbReference type="ARBA" id="ARBA00004141"/>
    </source>
</evidence>
<gene>
    <name evidence="7" type="ORF">NC998_17460</name>
</gene>
<feature type="transmembrane region" description="Helical" evidence="6">
    <location>
        <begin position="298"/>
        <end position="317"/>
    </location>
</feature>
<comment type="caution">
    <text evidence="7">The sequence shown here is derived from an EMBL/GenBank/DDBJ whole genome shotgun (WGS) entry which is preliminary data.</text>
</comment>
<accession>A0ABV0JC99</accession>
<keyword evidence="2 6" id="KW-0813">Transport</keyword>
<organism evidence="7 8">
    <name type="scientific">Trichocoleus desertorum GB2-A4</name>
    <dbReference type="NCBI Taxonomy" id="2933944"/>
    <lineage>
        <taxon>Bacteria</taxon>
        <taxon>Bacillati</taxon>
        <taxon>Cyanobacteriota</taxon>
        <taxon>Cyanophyceae</taxon>
        <taxon>Leptolyngbyales</taxon>
        <taxon>Trichocoleusaceae</taxon>
        <taxon>Trichocoleus</taxon>
    </lineage>
</organism>
<feature type="transmembrane region" description="Helical" evidence="6">
    <location>
        <begin position="248"/>
        <end position="277"/>
    </location>
</feature>
<comment type="similarity">
    <text evidence="6">Belongs to the inorganic phosphate transporter (PiT) (TC 2.A.20) family.</text>
</comment>
<feature type="transmembrane region" description="Helical" evidence="6">
    <location>
        <begin position="42"/>
        <end position="63"/>
    </location>
</feature>
<keyword evidence="5 6" id="KW-0472">Membrane</keyword>
<dbReference type="Proteomes" id="UP001464891">
    <property type="component" value="Unassembled WGS sequence"/>
</dbReference>
<dbReference type="Pfam" id="PF01384">
    <property type="entry name" value="PHO4"/>
    <property type="match status" value="1"/>
</dbReference>
<evidence type="ECO:0000256" key="3">
    <source>
        <dbReference type="ARBA" id="ARBA00022692"/>
    </source>
</evidence>
<evidence type="ECO:0000256" key="6">
    <source>
        <dbReference type="RuleBase" id="RU363058"/>
    </source>
</evidence>
<proteinExistence type="inferred from homology"/>
<evidence type="ECO:0000313" key="7">
    <source>
        <dbReference type="EMBL" id="MEP0818888.1"/>
    </source>
</evidence>
<keyword evidence="4 6" id="KW-1133">Transmembrane helix</keyword>
<dbReference type="RefSeq" id="WP_190437470.1">
    <property type="nucleotide sequence ID" value="NZ_JAMPKM010000011.1"/>
</dbReference>
<evidence type="ECO:0000256" key="4">
    <source>
        <dbReference type="ARBA" id="ARBA00022989"/>
    </source>
</evidence>
<dbReference type="PANTHER" id="PTHR11101">
    <property type="entry name" value="PHOSPHATE TRANSPORTER"/>
    <property type="match status" value="1"/>
</dbReference>
<feature type="transmembrane region" description="Helical" evidence="6">
    <location>
        <begin position="224"/>
        <end position="242"/>
    </location>
</feature>
<evidence type="ECO:0000256" key="2">
    <source>
        <dbReference type="ARBA" id="ARBA00022448"/>
    </source>
</evidence>
<evidence type="ECO:0000256" key="5">
    <source>
        <dbReference type="ARBA" id="ARBA00023136"/>
    </source>
</evidence>
<dbReference type="EMBL" id="JAMPKM010000011">
    <property type="protein sequence ID" value="MEP0818888.1"/>
    <property type="molecule type" value="Genomic_DNA"/>
</dbReference>
<sequence length="371" mass="38801">MLLFVLFLATCFLAYSNGANDNFKGVATLFGSKTTSYKVAIAWATLTTFLGSICSIFLAATLLKNFSGKGLVPDAIASAADFHLAVALGAGITVILATFTGFPISTTHGLTGALVGAGLVAIGSQVNFGALGSSFLLPLLVSPVLAIVLGSLLYGLFRTLRVTLGIKKEWCLCVGETQQVIPIPQPDATNLLKCVTTTDIAVDSLDRCTQRYTGKFLGVKSQQLINALHFFSAGTVSFARGLNDTPKIVSLLLVGQAFSVQWGMLAVGLGMAIGGLINAKKVAITMSQKITNMNAGQGFSANLVTAALVIAASRYGLPVSTTHVSVGSIFGGGLISRQANWQVFYQILLSWILTLPIAASISAGSYLLLHR</sequence>
<evidence type="ECO:0000313" key="8">
    <source>
        <dbReference type="Proteomes" id="UP001464891"/>
    </source>
</evidence>
<name>A0ABV0JC99_9CYAN</name>
<keyword evidence="8" id="KW-1185">Reference proteome</keyword>
<feature type="transmembrane region" description="Helical" evidence="6">
    <location>
        <begin position="343"/>
        <end position="369"/>
    </location>
</feature>
<feature type="transmembrane region" description="Helical" evidence="6">
    <location>
        <begin position="135"/>
        <end position="157"/>
    </location>
</feature>
<comment type="subcellular location">
    <subcellularLocation>
        <location evidence="1 6">Membrane</location>
        <topology evidence="1 6">Multi-pass membrane protein</topology>
    </subcellularLocation>
</comment>
<protein>
    <recommendedName>
        <fullName evidence="6">Phosphate transporter</fullName>
    </recommendedName>
</protein>